<dbReference type="AlphaFoldDB" id="D4RY89"/>
<dbReference type="EMBL" id="ABWN01000022">
    <property type="protein sequence ID" value="EFF68989.1"/>
    <property type="molecule type" value="Genomic_DNA"/>
</dbReference>
<dbReference type="NCBIfam" id="TIGR02893">
    <property type="entry name" value="spore_yabQ"/>
    <property type="match status" value="1"/>
</dbReference>
<protein>
    <submittedName>
        <fullName evidence="2">Spore cortex protein YabQ (Spore_YabQ)</fullName>
    </submittedName>
</protein>
<evidence type="ECO:0000313" key="3">
    <source>
        <dbReference type="Proteomes" id="UP000006238"/>
    </source>
</evidence>
<keyword evidence="3" id="KW-1185">Reference proteome</keyword>
<gene>
    <name evidence="2" type="ORF">BUTYVIB_00794</name>
</gene>
<dbReference type="InterPro" id="IPR019074">
    <property type="entry name" value="YabQ"/>
</dbReference>
<sequence length="113" mass="13129">MPDFIVEEIKEVLLVMAYGMALTFSYDLLRIIRRIIKHCNVAVSVEDIIFWLFVSYTTLVFIIKIDDGGLRVYFFIGLICGTILYKTVSKFILKKLTELFTIRKKKRGGTHES</sequence>
<accession>D4RY89</accession>
<reference evidence="2 3" key="1">
    <citation type="submission" date="2010-02" db="EMBL/GenBank/DDBJ databases">
        <authorList>
            <person name="Weinstock G."/>
            <person name="Sodergren E."/>
            <person name="Clifton S."/>
            <person name="Fulton L."/>
            <person name="Fulton B."/>
            <person name="Courtney L."/>
            <person name="Fronick C."/>
            <person name="Harrison M."/>
            <person name="Strong C."/>
            <person name="Farmer C."/>
            <person name="Delahaunty K."/>
            <person name="Markovic C."/>
            <person name="Hall O."/>
            <person name="Minx P."/>
            <person name="Tomlinson C."/>
            <person name="Mitreva M."/>
            <person name="Nelson J."/>
            <person name="Hou S."/>
            <person name="Wollam A."/>
            <person name="Pepin K.H."/>
            <person name="Johnson M."/>
            <person name="Bhonagiri V."/>
            <person name="Zhang X."/>
            <person name="Suruliraj S."/>
            <person name="Warren W."/>
            <person name="Chinwalla A."/>
            <person name="Mardis E.R."/>
            <person name="Wilson R.K."/>
        </authorList>
    </citation>
    <scope>NUCLEOTIDE SEQUENCE [LARGE SCALE GENOMIC DNA]</scope>
    <source>
        <strain evidence="2 3">DSM 2876</strain>
    </source>
</reference>
<dbReference type="GeneID" id="98917258"/>
<evidence type="ECO:0000313" key="2">
    <source>
        <dbReference type="EMBL" id="EFF68989.1"/>
    </source>
</evidence>
<feature type="transmembrane region" description="Helical" evidence="1">
    <location>
        <begin position="12"/>
        <end position="29"/>
    </location>
</feature>
<dbReference type="Proteomes" id="UP000006238">
    <property type="component" value="Unassembled WGS sequence"/>
</dbReference>
<name>D4RY89_9FIRM</name>
<feature type="transmembrane region" description="Helical" evidence="1">
    <location>
        <begin position="69"/>
        <end position="88"/>
    </location>
</feature>
<comment type="caution">
    <text evidence="2">The sequence shown here is derived from an EMBL/GenBank/DDBJ whole genome shotgun (WGS) entry which is preliminary data.</text>
</comment>
<keyword evidence="1" id="KW-0812">Transmembrane</keyword>
<organism evidence="2 3">
    <name type="scientific">Eshraghiella crossota DSM 2876</name>
    <dbReference type="NCBI Taxonomy" id="511680"/>
    <lineage>
        <taxon>Bacteria</taxon>
        <taxon>Bacillati</taxon>
        <taxon>Bacillota</taxon>
        <taxon>Clostridia</taxon>
        <taxon>Lachnospirales</taxon>
        <taxon>Lachnospiraceae</taxon>
        <taxon>Eshraghiella</taxon>
    </lineage>
</organism>
<dbReference type="RefSeq" id="WP_005601899.1">
    <property type="nucleotide sequence ID" value="NZ_GG663521.1"/>
</dbReference>
<dbReference type="Pfam" id="PF09578">
    <property type="entry name" value="Spore_YabQ"/>
    <property type="match status" value="1"/>
</dbReference>
<dbReference type="STRING" id="45851.BHV86_05175"/>
<dbReference type="HOGENOM" id="CLU_113225_3_1_9"/>
<keyword evidence="1" id="KW-0472">Membrane</keyword>
<proteinExistence type="predicted"/>
<keyword evidence="1" id="KW-1133">Transmembrane helix</keyword>
<feature type="transmembrane region" description="Helical" evidence="1">
    <location>
        <begin position="41"/>
        <end position="63"/>
    </location>
</feature>
<evidence type="ECO:0000256" key="1">
    <source>
        <dbReference type="SAM" id="Phobius"/>
    </source>
</evidence>